<sequence length="314" mass="34743">MSSPLISVVVPVYNRAHLIARSVGSLIHQSYDNLEIILADDCSTDDLQAAVRALDDPRVRIVRLERNGGASAARNAGVAAARGDFIAFHDSDDIAVGHKLEAQMRALQDLGPEYVGVYTAVLSFSDLEPEAYGGMQVRIVPPPGTRPLSGDMHARTVEGNIMNLPTMLLRKTAVIAAGGFDVRMGNNNDWDFTLRVTRQGLFHFIPEPLYLVPEQPTIDPSGKISRSARKSAKSFAFITGKLRRQNPHTPALARHYATTARFLLRLGRVRFARRYLAHALRLQPAALRVWVLYALCLSPKLYKQLRRIKDGTPS</sequence>
<organism evidence="2 3">
    <name type="scientific">Roseobacter cerasinus</name>
    <dbReference type="NCBI Taxonomy" id="2602289"/>
    <lineage>
        <taxon>Bacteria</taxon>
        <taxon>Pseudomonadati</taxon>
        <taxon>Pseudomonadota</taxon>
        <taxon>Alphaproteobacteria</taxon>
        <taxon>Rhodobacterales</taxon>
        <taxon>Roseobacteraceae</taxon>
        <taxon>Roseobacter</taxon>
    </lineage>
</organism>
<dbReference type="SUPFAM" id="SSF53448">
    <property type="entry name" value="Nucleotide-diphospho-sugar transferases"/>
    <property type="match status" value="1"/>
</dbReference>
<dbReference type="PANTHER" id="PTHR43685">
    <property type="entry name" value="GLYCOSYLTRANSFERASE"/>
    <property type="match status" value="1"/>
</dbReference>
<protein>
    <recommendedName>
        <fullName evidence="1">Glycosyltransferase 2-like domain-containing protein</fullName>
    </recommendedName>
</protein>
<reference evidence="2 3" key="1">
    <citation type="submission" date="2019-12" db="EMBL/GenBank/DDBJ databases">
        <title>Roseobacter cerasinus sp. nov., isolated from seawater around aquaculture.</title>
        <authorList>
            <person name="Muramatsu S."/>
            <person name="Takabe Y."/>
            <person name="Mori K."/>
            <person name="Takaichi S."/>
            <person name="Hanada S."/>
        </authorList>
    </citation>
    <scope>NUCLEOTIDE SEQUENCE [LARGE SCALE GENOMIC DNA]</scope>
    <source>
        <strain evidence="2 3">AI77</strain>
    </source>
</reference>
<proteinExistence type="predicted"/>
<gene>
    <name evidence="2" type="ORF">So717_42450</name>
</gene>
<feature type="domain" description="Glycosyltransferase 2-like" evidence="1">
    <location>
        <begin position="7"/>
        <end position="115"/>
    </location>
</feature>
<dbReference type="CDD" id="cd00761">
    <property type="entry name" value="Glyco_tranf_GTA_type"/>
    <property type="match status" value="1"/>
</dbReference>
<evidence type="ECO:0000259" key="1">
    <source>
        <dbReference type="Pfam" id="PF00535"/>
    </source>
</evidence>
<dbReference type="Proteomes" id="UP000436522">
    <property type="component" value="Unassembled WGS sequence"/>
</dbReference>
<dbReference type="RefSeq" id="WP_159981219.1">
    <property type="nucleotide sequence ID" value="NZ_BLIV01000013.1"/>
</dbReference>
<dbReference type="InterPro" id="IPR001173">
    <property type="entry name" value="Glyco_trans_2-like"/>
</dbReference>
<comment type="caution">
    <text evidence="2">The sequence shown here is derived from an EMBL/GenBank/DDBJ whole genome shotgun (WGS) entry which is preliminary data.</text>
</comment>
<dbReference type="EMBL" id="BLIV01000013">
    <property type="protein sequence ID" value="GFE52492.1"/>
    <property type="molecule type" value="Genomic_DNA"/>
</dbReference>
<accession>A0A640VXT7</accession>
<dbReference type="PANTHER" id="PTHR43685:SF11">
    <property type="entry name" value="GLYCOSYLTRANSFERASE TAGX-RELATED"/>
    <property type="match status" value="1"/>
</dbReference>
<dbReference type="OrthoDB" id="5291101at2"/>
<evidence type="ECO:0000313" key="3">
    <source>
        <dbReference type="Proteomes" id="UP000436522"/>
    </source>
</evidence>
<dbReference type="Gene3D" id="3.90.550.10">
    <property type="entry name" value="Spore Coat Polysaccharide Biosynthesis Protein SpsA, Chain A"/>
    <property type="match status" value="1"/>
</dbReference>
<dbReference type="AlphaFoldDB" id="A0A640VXT7"/>
<dbReference type="Pfam" id="PF00535">
    <property type="entry name" value="Glycos_transf_2"/>
    <property type="match status" value="1"/>
</dbReference>
<keyword evidence="3" id="KW-1185">Reference proteome</keyword>
<evidence type="ECO:0000313" key="2">
    <source>
        <dbReference type="EMBL" id="GFE52492.1"/>
    </source>
</evidence>
<dbReference type="InterPro" id="IPR050834">
    <property type="entry name" value="Glycosyltransf_2"/>
</dbReference>
<dbReference type="InterPro" id="IPR029044">
    <property type="entry name" value="Nucleotide-diphossugar_trans"/>
</dbReference>
<name>A0A640VXT7_9RHOB</name>